<evidence type="ECO:0000313" key="4">
    <source>
        <dbReference type="Proteomes" id="UP000540423"/>
    </source>
</evidence>
<dbReference type="InterPro" id="IPR036259">
    <property type="entry name" value="MFS_trans_sf"/>
</dbReference>
<keyword evidence="2" id="KW-0812">Transmembrane</keyword>
<gene>
    <name evidence="3" type="ORF">HNQ79_002534</name>
</gene>
<sequence length="106" mass="10973">MAAGLLTGIAVSFGFATLPAFIVAGVPAHQSGIANGINSIARSLDSSLGSAVITAVLGVRLLTGRRTVRRRSARPPAHPSGTAFRPAFSYSGEHAYAPHPELVPRR</sequence>
<accession>A0A7X0HEC0</accession>
<name>A0A7X0HEC0_9ACTN</name>
<evidence type="ECO:0000313" key="3">
    <source>
        <dbReference type="EMBL" id="MBB6436071.1"/>
    </source>
</evidence>
<proteinExistence type="predicted"/>
<evidence type="ECO:0000256" key="1">
    <source>
        <dbReference type="SAM" id="MobiDB-lite"/>
    </source>
</evidence>
<dbReference type="SUPFAM" id="SSF103473">
    <property type="entry name" value="MFS general substrate transporter"/>
    <property type="match status" value="1"/>
</dbReference>
<keyword evidence="4" id="KW-1185">Reference proteome</keyword>
<dbReference type="Proteomes" id="UP000540423">
    <property type="component" value="Unassembled WGS sequence"/>
</dbReference>
<reference evidence="3 4" key="1">
    <citation type="submission" date="2020-08" db="EMBL/GenBank/DDBJ databases">
        <title>Genomic Encyclopedia of Type Strains, Phase IV (KMG-IV): sequencing the most valuable type-strain genomes for metagenomic binning, comparative biology and taxonomic classification.</title>
        <authorList>
            <person name="Goeker M."/>
        </authorList>
    </citation>
    <scope>NUCLEOTIDE SEQUENCE [LARGE SCALE GENOMIC DNA]</scope>
    <source>
        <strain evidence="3 4">DSM 40141</strain>
    </source>
</reference>
<organism evidence="3 4">
    <name type="scientific">Streptomyces candidus</name>
    <dbReference type="NCBI Taxonomy" id="67283"/>
    <lineage>
        <taxon>Bacteria</taxon>
        <taxon>Bacillati</taxon>
        <taxon>Actinomycetota</taxon>
        <taxon>Actinomycetes</taxon>
        <taxon>Kitasatosporales</taxon>
        <taxon>Streptomycetaceae</taxon>
        <taxon>Streptomyces</taxon>
    </lineage>
</organism>
<keyword evidence="2" id="KW-0472">Membrane</keyword>
<feature type="transmembrane region" description="Helical" evidence="2">
    <location>
        <begin position="46"/>
        <end position="63"/>
    </location>
</feature>
<protein>
    <recommendedName>
        <fullName evidence="5">MFS transporter</fullName>
    </recommendedName>
</protein>
<keyword evidence="2" id="KW-1133">Transmembrane helix</keyword>
<evidence type="ECO:0000256" key="2">
    <source>
        <dbReference type="SAM" id="Phobius"/>
    </source>
</evidence>
<feature type="region of interest" description="Disordered" evidence="1">
    <location>
        <begin position="68"/>
        <end position="87"/>
    </location>
</feature>
<dbReference type="EMBL" id="JACHEM010000005">
    <property type="protein sequence ID" value="MBB6436071.1"/>
    <property type="molecule type" value="Genomic_DNA"/>
</dbReference>
<evidence type="ECO:0008006" key="5">
    <source>
        <dbReference type="Google" id="ProtNLM"/>
    </source>
</evidence>
<dbReference type="RefSeq" id="WP_185029996.1">
    <property type="nucleotide sequence ID" value="NZ_BNBN01000005.1"/>
</dbReference>
<dbReference type="AlphaFoldDB" id="A0A7X0HEC0"/>
<comment type="caution">
    <text evidence="3">The sequence shown here is derived from an EMBL/GenBank/DDBJ whole genome shotgun (WGS) entry which is preliminary data.</text>
</comment>